<evidence type="ECO:0000256" key="6">
    <source>
        <dbReference type="ARBA" id="ARBA00022741"/>
    </source>
</evidence>
<dbReference type="Gene3D" id="1.10.246.80">
    <property type="match status" value="1"/>
</dbReference>
<evidence type="ECO:0000256" key="8">
    <source>
        <dbReference type="ARBA" id="ARBA00022884"/>
    </source>
</evidence>
<gene>
    <name evidence="13" type="ORF">SAMN04487884_11088</name>
</gene>
<dbReference type="AlphaFoldDB" id="A0A1H9RU79"/>
<dbReference type="EMBL" id="FOGJ01000010">
    <property type="protein sequence ID" value="SER75489.1"/>
    <property type="molecule type" value="Genomic_DNA"/>
</dbReference>
<dbReference type="PANTHER" id="PTHR46173:SF1">
    <property type="entry name" value="CCA TRNA NUCLEOTIDYLTRANSFERASE 1, MITOCHONDRIAL"/>
    <property type="match status" value="1"/>
</dbReference>
<evidence type="ECO:0000313" key="13">
    <source>
        <dbReference type="EMBL" id="SER75489.1"/>
    </source>
</evidence>
<dbReference type="CDD" id="cd05398">
    <property type="entry name" value="NT_ClassII-CCAase"/>
    <property type="match status" value="1"/>
</dbReference>
<dbReference type="GO" id="GO:0016779">
    <property type="term" value="F:nucleotidyltransferase activity"/>
    <property type="evidence" value="ECO:0007669"/>
    <property type="project" value="UniProtKB-KW"/>
</dbReference>
<dbReference type="NCBIfam" id="NF009814">
    <property type="entry name" value="PRK13299.1"/>
    <property type="match status" value="1"/>
</dbReference>
<evidence type="ECO:0000256" key="3">
    <source>
        <dbReference type="ARBA" id="ARBA00022694"/>
    </source>
</evidence>
<dbReference type="GO" id="GO:0000049">
    <property type="term" value="F:tRNA binding"/>
    <property type="evidence" value="ECO:0007669"/>
    <property type="project" value="TreeGrafter"/>
</dbReference>
<keyword evidence="6" id="KW-0547">Nucleotide-binding</keyword>
<name>A0A1H9RU79_BUTFI</name>
<evidence type="ECO:0000313" key="14">
    <source>
        <dbReference type="Proteomes" id="UP000182584"/>
    </source>
</evidence>
<comment type="cofactor">
    <cofactor evidence="1">
        <name>Mg(2+)</name>
        <dbReference type="ChEBI" id="CHEBI:18420"/>
    </cofactor>
</comment>
<accession>A0A1H9RU79</accession>
<dbReference type="InterPro" id="IPR043519">
    <property type="entry name" value="NT_sf"/>
</dbReference>
<dbReference type="NCBIfam" id="TIGR00277">
    <property type="entry name" value="HDIG"/>
    <property type="match status" value="1"/>
</dbReference>
<dbReference type="SUPFAM" id="SSF81301">
    <property type="entry name" value="Nucleotidyltransferase"/>
    <property type="match status" value="1"/>
</dbReference>
<sequence>MRKEDIKIKMPIEAAEILETLHEAGYEAYIVGGCVRDSILGRVPGDWDITTSALPQEVKKLFKRTIDTGIKHGTVTIMKGKEGFEVTTYRLDGVYEDHRHPKEVTFTRSLIEDLKRRDFTINAMAYSDTEGLVDEFDGLKDLDDKVIRCVGDPVRRFEEDALRILRAVRFSGQLGYTIDPETAKAAKELAPTLSNISAERIQTEFIKMMTSMHPEVIRDAYELGITKVFLPEFDQCMECEQNAIHHCYTVGEHIIRSAMEVPADKVLRITMILHDIGKPSCKTSDERGDHFKGHAKEGAGMARTILRRLKFDNATTDRVCNLVLYHDILMKDEPSEKNVRKTLYLVGPSNFEDLLMVKKADMLAQSTYRREDKERRLDLLASIGHEILERGDCLSLKELKVGGKDLIDLGITPGKDIGIILNNMLKDVIGTPNHNDKEYLIKHLANYKNPVE</sequence>
<evidence type="ECO:0000259" key="12">
    <source>
        <dbReference type="Pfam" id="PF13735"/>
    </source>
</evidence>
<feature type="domain" description="CCA-adding enzyme C-terminal" evidence="12">
    <location>
        <begin position="302"/>
        <end position="442"/>
    </location>
</feature>
<dbReference type="Pfam" id="PF12627">
    <property type="entry name" value="PolyA_pol_RNAbd"/>
    <property type="match status" value="1"/>
</dbReference>
<organism evidence="13 14">
    <name type="scientific">Butyrivibrio fibrisolvens</name>
    <dbReference type="NCBI Taxonomy" id="831"/>
    <lineage>
        <taxon>Bacteria</taxon>
        <taxon>Bacillati</taxon>
        <taxon>Bacillota</taxon>
        <taxon>Clostridia</taxon>
        <taxon>Lachnospirales</taxon>
        <taxon>Lachnospiraceae</taxon>
        <taxon>Butyrivibrio</taxon>
    </lineage>
</organism>
<evidence type="ECO:0000259" key="11">
    <source>
        <dbReference type="Pfam" id="PF12627"/>
    </source>
</evidence>
<comment type="similarity">
    <text evidence="9">Belongs to the tRNA nucleotidyltransferase/poly(A) polymerase family.</text>
</comment>
<protein>
    <submittedName>
        <fullName evidence="13">tRNA nucleotidyltransferase (CCA-adding enzyme)</fullName>
    </submittedName>
</protein>
<reference evidence="13 14" key="1">
    <citation type="submission" date="2016-10" db="EMBL/GenBank/DDBJ databases">
        <authorList>
            <person name="de Groot N.N."/>
        </authorList>
    </citation>
    <scope>NUCLEOTIDE SEQUENCE [LARGE SCALE GENOMIC DNA]</scope>
    <source>
        <strain evidence="13 14">AR40</strain>
    </source>
</reference>
<feature type="domain" description="Poly A polymerase head" evidence="10">
    <location>
        <begin position="28"/>
        <end position="148"/>
    </location>
</feature>
<dbReference type="InterPro" id="IPR032828">
    <property type="entry name" value="PolyA_RNA-bd"/>
</dbReference>
<evidence type="ECO:0000256" key="4">
    <source>
        <dbReference type="ARBA" id="ARBA00022695"/>
    </source>
</evidence>
<evidence type="ECO:0000256" key="2">
    <source>
        <dbReference type="ARBA" id="ARBA00022679"/>
    </source>
</evidence>
<keyword evidence="4" id="KW-0548">Nucleotidyltransferase</keyword>
<dbReference type="Gene3D" id="3.30.460.10">
    <property type="entry name" value="Beta Polymerase, domain 2"/>
    <property type="match status" value="1"/>
</dbReference>
<dbReference type="RefSeq" id="WP_330387570.1">
    <property type="nucleotide sequence ID" value="NZ_FOGJ01000010.1"/>
</dbReference>
<dbReference type="CDD" id="cd00077">
    <property type="entry name" value="HDc"/>
    <property type="match status" value="1"/>
</dbReference>
<dbReference type="InterPro" id="IPR050264">
    <property type="entry name" value="Bact_CCA-adding_enz_type3_sf"/>
</dbReference>
<dbReference type="InterPro" id="IPR003607">
    <property type="entry name" value="HD/PDEase_dom"/>
</dbReference>
<keyword evidence="2 9" id="KW-0808">Transferase</keyword>
<keyword evidence="5" id="KW-0479">Metal-binding</keyword>
<dbReference type="InterPro" id="IPR032810">
    <property type="entry name" value="CCA-adding_enz_C"/>
</dbReference>
<dbReference type="InterPro" id="IPR002646">
    <property type="entry name" value="PolA_pol_head_dom"/>
</dbReference>
<dbReference type="Proteomes" id="UP000182584">
    <property type="component" value="Unassembled WGS sequence"/>
</dbReference>
<dbReference type="Gene3D" id="1.10.3090.10">
    <property type="entry name" value="cca-adding enzyme, domain 2"/>
    <property type="match status" value="1"/>
</dbReference>
<dbReference type="SUPFAM" id="SSF81891">
    <property type="entry name" value="Poly A polymerase C-terminal region-like"/>
    <property type="match status" value="1"/>
</dbReference>
<feature type="domain" description="tRNA nucleotidyltransferase/poly(A) polymerase RNA and SrmB- binding" evidence="11">
    <location>
        <begin position="175"/>
        <end position="236"/>
    </location>
</feature>
<evidence type="ECO:0000256" key="5">
    <source>
        <dbReference type="ARBA" id="ARBA00022723"/>
    </source>
</evidence>
<keyword evidence="3" id="KW-0819">tRNA processing</keyword>
<dbReference type="InterPro" id="IPR006675">
    <property type="entry name" value="HDIG_dom"/>
</dbReference>
<dbReference type="GO" id="GO:0008033">
    <property type="term" value="P:tRNA processing"/>
    <property type="evidence" value="ECO:0007669"/>
    <property type="project" value="UniProtKB-KW"/>
</dbReference>
<dbReference type="Pfam" id="PF01743">
    <property type="entry name" value="PolyA_pol"/>
    <property type="match status" value="1"/>
</dbReference>
<evidence type="ECO:0000256" key="1">
    <source>
        <dbReference type="ARBA" id="ARBA00001946"/>
    </source>
</evidence>
<evidence type="ECO:0000259" key="10">
    <source>
        <dbReference type="Pfam" id="PF01743"/>
    </source>
</evidence>
<proteinExistence type="inferred from homology"/>
<evidence type="ECO:0000256" key="9">
    <source>
        <dbReference type="RuleBase" id="RU003953"/>
    </source>
</evidence>
<dbReference type="eggNOG" id="COG0617">
    <property type="taxonomic scope" value="Bacteria"/>
</dbReference>
<dbReference type="GO" id="GO:0046872">
    <property type="term" value="F:metal ion binding"/>
    <property type="evidence" value="ECO:0007669"/>
    <property type="project" value="UniProtKB-KW"/>
</dbReference>
<keyword evidence="7" id="KW-0460">Magnesium</keyword>
<dbReference type="Pfam" id="PF13735">
    <property type="entry name" value="tRNA_NucTran2_2"/>
    <property type="match status" value="1"/>
</dbReference>
<dbReference type="PANTHER" id="PTHR46173">
    <property type="entry name" value="CCA TRNA NUCLEOTIDYLTRANSFERASE 1, MITOCHONDRIAL"/>
    <property type="match status" value="1"/>
</dbReference>
<evidence type="ECO:0000256" key="7">
    <source>
        <dbReference type="ARBA" id="ARBA00022842"/>
    </source>
</evidence>
<keyword evidence="8 9" id="KW-0694">RNA-binding</keyword>
<dbReference type="GO" id="GO:0000166">
    <property type="term" value="F:nucleotide binding"/>
    <property type="evidence" value="ECO:0007669"/>
    <property type="project" value="UniProtKB-KW"/>
</dbReference>